<keyword evidence="3" id="KW-1185">Reference proteome</keyword>
<proteinExistence type="predicted"/>
<reference evidence="2 3" key="1">
    <citation type="journal article" date="2011" name="Science">
        <title>The ecoresponsive genome of Daphnia pulex.</title>
        <authorList>
            <person name="Colbourne J.K."/>
            <person name="Pfrender M.E."/>
            <person name="Gilbert D."/>
            <person name="Thomas W.K."/>
            <person name="Tucker A."/>
            <person name="Oakley T.H."/>
            <person name="Tokishita S."/>
            <person name="Aerts A."/>
            <person name="Arnold G.J."/>
            <person name="Basu M.K."/>
            <person name="Bauer D.J."/>
            <person name="Caceres C.E."/>
            <person name="Carmel L."/>
            <person name="Casola C."/>
            <person name="Choi J.H."/>
            <person name="Detter J.C."/>
            <person name="Dong Q."/>
            <person name="Dusheyko S."/>
            <person name="Eads B.D."/>
            <person name="Frohlich T."/>
            <person name="Geiler-Samerotte K.A."/>
            <person name="Gerlach D."/>
            <person name="Hatcher P."/>
            <person name="Jogdeo S."/>
            <person name="Krijgsveld J."/>
            <person name="Kriventseva E.V."/>
            <person name="Kultz D."/>
            <person name="Laforsch C."/>
            <person name="Lindquist E."/>
            <person name="Lopez J."/>
            <person name="Manak J.R."/>
            <person name="Muller J."/>
            <person name="Pangilinan J."/>
            <person name="Patwardhan R.P."/>
            <person name="Pitluck S."/>
            <person name="Pritham E.J."/>
            <person name="Rechtsteiner A."/>
            <person name="Rho M."/>
            <person name="Rogozin I.B."/>
            <person name="Sakarya O."/>
            <person name="Salamov A."/>
            <person name="Schaack S."/>
            <person name="Shapiro H."/>
            <person name="Shiga Y."/>
            <person name="Skalitzky C."/>
            <person name="Smith Z."/>
            <person name="Souvorov A."/>
            <person name="Sung W."/>
            <person name="Tang Z."/>
            <person name="Tsuchiya D."/>
            <person name="Tu H."/>
            <person name="Vos H."/>
            <person name="Wang M."/>
            <person name="Wolf Y.I."/>
            <person name="Yamagata H."/>
            <person name="Yamada T."/>
            <person name="Ye Y."/>
            <person name="Shaw J.R."/>
            <person name="Andrews J."/>
            <person name="Crease T.J."/>
            <person name="Tang H."/>
            <person name="Lucas S.M."/>
            <person name="Robertson H.M."/>
            <person name="Bork P."/>
            <person name="Koonin E.V."/>
            <person name="Zdobnov E.M."/>
            <person name="Grigoriev I.V."/>
            <person name="Lynch M."/>
            <person name="Boore J.L."/>
        </authorList>
    </citation>
    <scope>NUCLEOTIDE SEQUENCE [LARGE SCALE GENOMIC DNA]</scope>
</reference>
<sequence length="272" mass="31746">MELFLIGNKGIYMENDSPKVKEEDSSAALEAINKTSDGDELEDDDNFMQLLENLGGQNTSKKSVGDSFRNVCLLSEKSVKVLWDHFRQEAPDAGFQFEKFLSNISDSIHTKEKEKVNMEMKRLYEEMERQIEEEKELVIRMVGDIKEEPLEPREAWNERMKESQLRNEMREEIAQKDLLLTQLQTRAKELQETLSRVQENETTSKHDVALLLKEKRMLESKLEIQTSTAEELRSALEKLRRESVNERRQRAMSALNVAENIAVEREGRYQVM</sequence>
<evidence type="ECO:0000313" key="3">
    <source>
        <dbReference type="Proteomes" id="UP000000305"/>
    </source>
</evidence>
<protein>
    <submittedName>
        <fullName evidence="2">Uncharacterized protein</fullName>
    </submittedName>
</protein>
<organism evidence="2 3">
    <name type="scientific">Daphnia pulex</name>
    <name type="common">Water flea</name>
    <dbReference type="NCBI Taxonomy" id="6669"/>
    <lineage>
        <taxon>Eukaryota</taxon>
        <taxon>Metazoa</taxon>
        <taxon>Ecdysozoa</taxon>
        <taxon>Arthropoda</taxon>
        <taxon>Crustacea</taxon>
        <taxon>Branchiopoda</taxon>
        <taxon>Diplostraca</taxon>
        <taxon>Cladocera</taxon>
        <taxon>Anomopoda</taxon>
        <taxon>Daphniidae</taxon>
        <taxon>Daphnia</taxon>
    </lineage>
</organism>
<dbReference type="HOGENOM" id="CLU_1024015_0_0_1"/>
<dbReference type="AlphaFoldDB" id="E9H1H0"/>
<feature type="coiled-coil region" evidence="1">
    <location>
        <begin position="110"/>
        <end position="249"/>
    </location>
</feature>
<dbReference type="InParanoid" id="E9H1H0"/>
<accession>E9H1H0</accession>
<evidence type="ECO:0000256" key="1">
    <source>
        <dbReference type="SAM" id="Coils"/>
    </source>
</evidence>
<dbReference type="Proteomes" id="UP000000305">
    <property type="component" value="Unassembled WGS sequence"/>
</dbReference>
<dbReference type="STRING" id="6669.E9H1H0"/>
<name>E9H1H0_DAPPU</name>
<dbReference type="KEGG" id="dpx:DAPPUDRAFT_251840"/>
<dbReference type="EMBL" id="GL732583">
    <property type="protein sequence ID" value="EFX74348.1"/>
    <property type="molecule type" value="Genomic_DNA"/>
</dbReference>
<gene>
    <name evidence="2" type="ORF">DAPPUDRAFT_251840</name>
</gene>
<evidence type="ECO:0000313" key="2">
    <source>
        <dbReference type="EMBL" id="EFX74348.1"/>
    </source>
</evidence>
<keyword evidence="1" id="KW-0175">Coiled coil</keyword>